<keyword evidence="2" id="KW-1185">Reference proteome</keyword>
<organism evidence="1 2">
    <name type="scientific">Hibiscus sabdariffa</name>
    <name type="common">roselle</name>
    <dbReference type="NCBI Taxonomy" id="183260"/>
    <lineage>
        <taxon>Eukaryota</taxon>
        <taxon>Viridiplantae</taxon>
        <taxon>Streptophyta</taxon>
        <taxon>Embryophyta</taxon>
        <taxon>Tracheophyta</taxon>
        <taxon>Spermatophyta</taxon>
        <taxon>Magnoliopsida</taxon>
        <taxon>eudicotyledons</taxon>
        <taxon>Gunneridae</taxon>
        <taxon>Pentapetalae</taxon>
        <taxon>rosids</taxon>
        <taxon>malvids</taxon>
        <taxon>Malvales</taxon>
        <taxon>Malvaceae</taxon>
        <taxon>Malvoideae</taxon>
        <taxon>Hibiscus</taxon>
    </lineage>
</organism>
<gene>
    <name evidence="1" type="ORF">V6N12_014079</name>
</gene>
<reference evidence="1 2" key="1">
    <citation type="journal article" date="2024" name="G3 (Bethesda)">
        <title>Genome assembly of Hibiscus sabdariffa L. provides insights into metabolisms of medicinal natural products.</title>
        <authorList>
            <person name="Kim T."/>
        </authorList>
    </citation>
    <scope>NUCLEOTIDE SEQUENCE [LARGE SCALE GENOMIC DNA]</scope>
    <source>
        <strain evidence="1">TK-2024</strain>
        <tissue evidence="1">Old leaves</tissue>
    </source>
</reference>
<dbReference type="Proteomes" id="UP001472677">
    <property type="component" value="Unassembled WGS sequence"/>
</dbReference>
<comment type="caution">
    <text evidence="1">The sequence shown here is derived from an EMBL/GenBank/DDBJ whole genome shotgun (WGS) entry which is preliminary data.</text>
</comment>
<sequence>MASHSAQTSAATATSATLQQFATADVERRYKQSYKGQLYFPCLIIALCTQERVPHLPSDVLTPQRVGWTGKEYHRRMRVHDAQPQSFATFDNEGMRIEKHVVKDQSSPPPTSQQLNRMEARQIAFMAYTKDFNQAILQLLEEKFHGTSAQFPPFNVDHNTQAIDEQHLAASHSA</sequence>
<proteinExistence type="predicted"/>
<evidence type="ECO:0000313" key="2">
    <source>
        <dbReference type="Proteomes" id="UP001472677"/>
    </source>
</evidence>
<dbReference type="EMBL" id="JBBPBM010000040">
    <property type="protein sequence ID" value="KAK8525385.1"/>
    <property type="molecule type" value="Genomic_DNA"/>
</dbReference>
<protein>
    <submittedName>
        <fullName evidence="1">Uncharacterized protein</fullName>
    </submittedName>
</protein>
<evidence type="ECO:0000313" key="1">
    <source>
        <dbReference type="EMBL" id="KAK8525385.1"/>
    </source>
</evidence>
<accession>A0ABR2CXW9</accession>
<name>A0ABR2CXW9_9ROSI</name>